<gene>
    <name evidence="1" type="ORF">EV643_1433</name>
</gene>
<dbReference type="EMBL" id="SNWQ01000043">
    <property type="protein sequence ID" value="TDO29836.1"/>
    <property type="molecule type" value="Genomic_DNA"/>
</dbReference>
<evidence type="ECO:0000313" key="2">
    <source>
        <dbReference type="Proteomes" id="UP000295388"/>
    </source>
</evidence>
<comment type="caution">
    <text evidence="1">The sequence shown here is derived from an EMBL/GenBank/DDBJ whole genome shotgun (WGS) entry which is preliminary data.</text>
</comment>
<protein>
    <recommendedName>
        <fullName evidence="3">Methyltransferase family protein</fullName>
    </recommendedName>
</protein>
<dbReference type="OrthoDB" id="7032234at2"/>
<reference evidence="1 2" key="1">
    <citation type="submission" date="2019-03" db="EMBL/GenBank/DDBJ databases">
        <title>Genomic Encyclopedia of Type Strains, Phase III (KMG-III): the genomes of soil and plant-associated and newly described type strains.</title>
        <authorList>
            <person name="Whitman W."/>
        </authorList>
    </citation>
    <scope>NUCLEOTIDE SEQUENCE [LARGE SCALE GENOMIC DNA]</scope>
    <source>
        <strain evidence="1 2">VKM Ac-2527</strain>
    </source>
</reference>
<proteinExistence type="predicted"/>
<dbReference type="SUPFAM" id="SSF53335">
    <property type="entry name" value="S-adenosyl-L-methionine-dependent methyltransferases"/>
    <property type="match status" value="1"/>
</dbReference>
<dbReference type="InterPro" id="IPR029063">
    <property type="entry name" value="SAM-dependent_MTases_sf"/>
</dbReference>
<accession>A0A4R6J664</accession>
<keyword evidence="2" id="KW-1185">Reference proteome</keyword>
<dbReference type="Proteomes" id="UP000295388">
    <property type="component" value="Unassembled WGS sequence"/>
</dbReference>
<evidence type="ECO:0000313" key="1">
    <source>
        <dbReference type="EMBL" id="TDO29836.1"/>
    </source>
</evidence>
<sequence length="116" mass="12920">MTTAHAAFDSWAPTYELSELQRLLFEPVHRTVLELVHENVPRGARALDVGCGADADVEEDRRSRWPFDRPRGRRMESLLTDCGLDVVDYHLAPVHGPVPSIHVLVARPRPSSGVTA</sequence>
<name>A0A4R6J664_9ACTN</name>
<dbReference type="RefSeq" id="WP_133805793.1">
    <property type="nucleotide sequence ID" value="NZ_SNWQ01000043.1"/>
</dbReference>
<organism evidence="1 2">
    <name type="scientific">Kribbella caucasensis</name>
    <dbReference type="NCBI Taxonomy" id="2512215"/>
    <lineage>
        <taxon>Bacteria</taxon>
        <taxon>Bacillati</taxon>
        <taxon>Actinomycetota</taxon>
        <taxon>Actinomycetes</taxon>
        <taxon>Propionibacteriales</taxon>
        <taxon>Kribbellaceae</taxon>
        <taxon>Kribbella</taxon>
    </lineage>
</organism>
<dbReference type="AlphaFoldDB" id="A0A4R6J664"/>
<evidence type="ECO:0008006" key="3">
    <source>
        <dbReference type="Google" id="ProtNLM"/>
    </source>
</evidence>